<feature type="non-terminal residue" evidence="1">
    <location>
        <position position="1"/>
    </location>
</feature>
<organism evidence="1">
    <name type="scientific">termite gut metagenome</name>
    <dbReference type="NCBI Taxonomy" id="433724"/>
    <lineage>
        <taxon>unclassified sequences</taxon>
        <taxon>metagenomes</taxon>
        <taxon>organismal metagenomes</taxon>
    </lineage>
</organism>
<protein>
    <submittedName>
        <fullName evidence="1">Uncharacterized protein</fullName>
    </submittedName>
</protein>
<name>A0A5J4SPX4_9ZZZZ</name>
<comment type="caution">
    <text evidence="1">The sequence shown here is derived from an EMBL/GenBank/DDBJ whole genome shotgun (WGS) entry which is preliminary data.</text>
</comment>
<reference evidence="1" key="1">
    <citation type="submission" date="2019-03" db="EMBL/GenBank/DDBJ databases">
        <title>Single cell metagenomics reveals metabolic interactions within the superorganism composed of flagellate Streblomastix strix and complex community of Bacteroidetes bacteria on its surface.</title>
        <authorList>
            <person name="Treitli S.C."/>
            <person name="Kolisko M."/>
            <person name="Husnik F."/>
            <person name="Keeling P."/>
            <person name="Hampl V."/>
        </authorList>
    </citation>
    <scope>NUCLEOTIDE SEQUENCE</scope>
    <source>
        <strain evidence="1">STM</strain>
    </source>
</reference>
<dbReference type="EMBL" id="SNRY01000083">
    <property type="protein sequence ID" value="KAA6347862.1"/>
    <property type="molecule type" value="Genomic_DNA"/>
</dbReference>
<gene>
    <name evidence="1" type="ORF">EZS27_004727</name>
</gene>
<accession>A0A5J4SPX4</accession>
<evidence type="ECO:0000313" key="1">
    <source>
        <dbReference type="EMBL" id="KAA6347862.1"/>
    </source>
</evidence>
<dbReference type="AlphaFoldDB" id="A0A5J4SPX4"/>
<sequence length="23" mass="2659">ELINDIKNHNPFLEMMKASAVED</sequence>
<proteinExistence type="predicted"/>